<proteinExistence type="predicted"/>
<dbReference type="Proteomes" id="UP000245999">
    <property type="component" value="Chromosome"/>
</dbReference>
<feature type="signal peptide" evidence="1">
    <location>
        <begin position="1"/>
        <end position="37"/>
    </location>
</feature>
<dbReference type="OrthoDB" id="8536728at2"/>
<dbReference type="AlphaFoldDB" id="A0A2Z3GYZ8"/>
<dbReference type="KEGG" id="hnv:DDQ68_15060"/>
<evidence type="ECO:0000313" key="3">
    <source>
        <dbReference type="Proteomes" id="UP000245999"/>
    </source>
</evidence>
<keyword evidence="1" id="KW-0732">Signal</keyword>
<dbReference type="Gene3D" id="3.90.930.1">
    <property type="match status" value="1"/>
</dbReference>
<gene>
    <name evidence="2" type="ORF">DDQ68_15060</name>
</gene>
<evidence type="ECO:0000256" key="1">
    <source>
        <dbReference type="SAM" id="SignalP"/>
    </source>
</evidence>
<dbReference type="SUPFAM" id="SSF82185">
    <property type="entry name" value="Histone H3 K4-specific methyltransferase SET7/9 N-terminal domain"/>
    <property type="match status" value="1"/>
</dbReference>
<evidence type="ECO:0000313" key="2">
    <source>
        <dbReference type="EMBL" id="AWM33990.1"/>
    </source>
</evidence>
<sequence length="182" mass="20741">MYFAAVTFPPTFLPMRCRSLLLLSLLLCGACASNRPAANRTDRHGYSQGRWRTYYDEAARTQPFTAGRYRHGRPVGTFRYYGPTGALAQTERYGRQGFCEVTYWYPGGQVERRGKAQWLTGAKGARFYWFGPWTRYTETGQVRAVETYTDGSHTATDVYQGGRLTATEIYKNGQLVETRPVQ</sequence>
<accession>A0A2Z3GYZ8</accession>
<name>A0A2Z3GYZ8_9BACT</name>
<feature type="chain" id="PRO_5016398707" description="Toxin-antitoxin system YwqK family antitoxin" evidence="1">
    <location>
        <begin position="38"/>
        <end position="182"/>
    </location>
</feature>
<keyword evidence="3" id="KW-1185">Reference proteome</keyword>
<organism evidence="2 3">
    <name type="scientific">Hymenobacter nivis</name>
    <dbReference type="NCBI Taxonomy" id="1850093"/>
    <lineage>
        <taxon>Bacteria</taxon>
        <taxon>Pseudomonadati</taxon>
        <taxon>Bacteroidota</taxon>
        <taxon>Cytophagia</taxon>
        <taxon>Cytophagales</taxon>
        <taxon>Hymenobacteraceae</taxon>
        <taxon>Hymenobacter</taxon>
    </lineage>
</organism>
<reference evidence="3" key="1">
    <citation type="submission" date="2018-04" db="EMBL/GenBank/DDBJ databases">
        <title>Complete genome of Antarctic heterotrophic bacterium Hymenobacter nivis.</title>
        <authorList>
            <person name="Terashima M."/>
        </authorList>
    </citation>
    <scope>NUCLEOTIDE SEQUENCE [LARGE SCALE GENOMIC DNA]</scope>
    <source>
        <strain evidence="3">NBRC 111535</strain>
    </source>
</reference>
<protein>
    <recommendedName>
        <fullName evidence="4">Toxin-antitoxin system YwqK family antitoxin</fullName>
    </recommendedName>
</protein>
<evidence type="ECO:0008006" key="4">
    <source>
        <dbReference type="Google" id="ProtNLM"/>
    </source>
</evidence>
<dbReference type="EMBL" id="CP029145">
    <property type="protein sequence ID" value="AWM33990.1"/>
    <property type="molecule type" value="Genomic_DNA"/>
</dbReference>